<comment type="caution">
    <text evidence="17">The sequence shown here is derived from an EMBL/GenBank/DDBJ whole genome shotgun (WGS) entry which is preliminary data.</text>
</comment>
<dbReference type="GO" id="GO:0009113">
    <property type="term" value="P:purine nucleobase biosynthetic process"/>
    <property type="evidence" value="ECO:0007669"/>
    <property type="project" value="UniProtKB-UniRule"/>
</dbReference>
<dbReference type="GO" id="GO:0000287">
    <property type="term" value="F:magnesium ion binding"/>
    <property type="evidence" value="ECO:0007669"/>
    <property type="project" value="UniProtKB-UniRule"/>
</dbReference>
<dbReference type="GO" id="GO:0004044">
    <property type="term" value="F:amidophosphoribosyltransferase activity"/>
    <property type="evidence" value="ECO:0007669"/>
    <property type="project" value="UniProtKB-UniRule"/>
</dbReference>
<dbReference type="SUPFAM" id="SSF56235">
    <property type="entry name" value="N-terminal nucleophile aminohydrolases (Ntn hydrolases)"/>
    <property type="match status" value="1"/>
</dbReference>
<dbReference type="PROSITE" id="PS51278">
    <property type="entry name" value="GATASE_TYPE_2"/>
    <property type="match status" value="1"/>
</dbReference>
<dbReference type="EC" id="6.3.3.1" evidence="13"/>
<keyword evidence="14" id="KW-0408">Iron</keyword>
<feature type="binding site" evidence="14">
    <location>
        <position position="374"/>
    </location>
    <ligand>
        <name>Mg(2+)</name>
        <dbReference type="ChEBI" id="CHEBI:18420"/>
    </ligand>
</feature>
<comment type="cofactor">
    <cofactor evidence="14">
        <name>Mg(2+)</name>
        <dbReference type="ChEBI" id="CHEBI:18420"/>
    </cofactor>
    <text evidence="14">Binds 1 Mg(2+) ion per subunit.</text>
</comment>
<evidence type="ECO:0000256" key="7">
    <source>
        <dbReference type="ARBA" id="ARBA00022679"/>
    </source>
</evidence>
<dbReference type="GO" id="GO:0005524">
    <property type="term" value="F:ATP binding"/>
    <property type="evidence" value="ECO:0007669"/>
    <property type="project" value="UniProtKB-KW"/>
</dbReference>
<feature type="compositionally biased region" description="Pro residues" evidence="15">
    <location>
        <begin position="531"/>
        <end position="563"/>
    </location>
</feature>
<dbReference type="InterPro" id="IPR029055">
    <property type="entry name" value="Ntn_hydrolases_N"/>
</dbReference>
<dbReference type="Gene3D" id="3.30.1330.10">
    <property type="entry name" value="PurM-like, N-terminal domain"/>
    <property type="match status" value="1"/>
</dbReference>
<accession>A0A9X2HET1</accession>
<comment type="subcellular location">
    <subcellularLocation>
        <location evidence="13">Cytoplasm</location>
    </subcellularLocation>
</comment>
<dbReference type="SUPFAM" id="SSF53271">
    <property type="entry name" value="PRTase-like"/>
    <property type="match status" value="1"/>
</dbReference>
<dbReference type="Pfam" id="PF13522">
    <property type="entry name" value="GATase_6"/>
    <property type="match status" value="1"/>
</dbReference>
<proteinExistence type="inferred from homology"/>
<evidence type="ECO:0000256" key="15">
    <source>
        <dbReference type="SAM" id="MobiDB-lite"/>
    </source>
</evidence>
<dbReference type="GO" id="GO:0005737">
    <property type="term" value="C:cytoplasm"/>
    <property type="evidence" value="ECO:0007669"/>
    <property type="project" value="UniProtKB-SubCell"/>
</dbReference>
<dbReference type="InterPro" id="IPR016188">
    <property type="entry name" value="PurM-like_N"/>
</dbReference>
<gene>
    <name evidence="14 17" type="primary">purF</name>
    <name evidence="13" type="synonym">purM</name>
    <name evidence="17" type="ORF">NBM05_05450</name>
</gene>
<dbReference type="InterPro" id="IPR004733">
    <property type="entry name" value="PurM_cligase"/>
</dbReference>
<organism evidence="17 18">
    <name type="scientific">Rothia santali</name>
    <dbReference type="NCBI Taxonomy" id="2949643"/>
    <lineage>
        <taxon>Bacteria</taxon>
        <taxon>Bacillati</taxon>
        <taxon>Actinomycetota</taxon>
        <taxon>Actinomycetes</taxon>
        <taxon>Micrococcales</taxon>
        <taxon>Micrococcaceae</taxon>
        <taxon>Rothia</taxon>
    </lineage>
</organism>
<evidence type="ECO:0000256" key="14">
    <source>
        <dbReference type="HAMAP-Rule" id="MF_01931"/>
    </source>
</evidence>
<sequence>MVRPDGKLSHDLMPGERGPQDECGVFGVWAPGEDVATLTYFALYALQHRGQESAGIATSNGERISVYKDLGLVSQIFDETILNTLHGHIAVGHCRYATTGATTWANAQPTLGSTPHGTVSLAHNGNLTNSADLYDRLIDKSGFPSAGEVAQGNTTDTALVTALLAEHPHDSLEHAALELLPTLKGAFCLTFMDENTLYAARDPYGVRPLVLGRLERGWVVASESAALDIVGASFVREVEPGEFIAIDEDGLRSRRFAEATPAGCVFEHVYLSRPDAIIDGRVVYESRVEMGRQLAREHRVEADLVMPTPESGVPAAIGYAEESGIPYGNGLVKNSYVGRTFIQPTQTMRKMGIKLKLNPLRSVVEGKRLVVIDDSIVRGNTQRALVRMLREAGALEVHVRISSPPVKWPCFYGIDFASRAELIANGMSTEEICQSLGADSLGYISEDGMIGATRQPRERLCTACFTGEYPIELPDAARLGKNLFDAHRTRRAPQPAASVPGGRGAAGRQAGEAPAAPRPRRPPRPPDRPVDGPPAEPPPTPRPPAPRASPAPTRPRVPGPAQGPPGRAELSPVGSGGPPVRTAGAPRGSHGRVAEAPRGSSKPRTALDPGDSARPRPVRPFLPRPQHSTRHRRTRNMADPQHPGTGLTYASAGVDVEAGDRAVELMKDAIKATHTPGVVGGVGGFAGLFDVSELTSYRKPYLATSTDGVGTKVAIAQAMDVHDTIGYDLVGMVVDDIVVVGAKPLYMTDYIACGKVVPERISGIVRGIAAACEAAGTALVGGETAEHPGLLGEHEYDVAGAATGVVEADELLGPDRVRAGDVVIGMASSGIHSNGYSLVRKVVNVAGWSLDREVSEFGRTLGEELLEPTRVYAADVLDLARAFPVLGADGALGTGVRGFSHVTGGGLAANLARVLPRGLEARIDRSTWEVPAIFRVIGELGKVPQADLERTLNLGVGMVAIVDASAADAAVAHLSARGVPSWVMGTVGEAEPPAEADVDYVQGAKGVDGGAVRLLGSYA</sequence>
<dbReference type="CDD" id="cd06223">
    <property type="entry name" value="PRTases_typeI"/>
    <property type="match status" value="1"/>
</dbReference>
<dbReference type="InterPro" id="IPR036921">
    <property type="entry name" value="PurM-like_N_sf"/>
</dbReference>
<dbReference type="InterPro" id="IPR017932">
    <property type="entry name" value="GATase_2_dom"/>
</dbReference>
<name>A0A9X2HET1_9MICC</name>
<dbReference type="InterPro" id="IPR029057">
    <property type="entry name" value="PRTase-like"/>
</dbReference>
<feature type="binding site" evidence="14">
    <location>
        <position position="311"/>
    </location>
    <ligand>
        <name>Mg(2+)</name>
        <dbReference type="ChEBI" id="CHEBI:18420"/>
    </ligand>
</feature>
<dbReference type="SUPFAM" id="SSF55326">
    <property type="entry name" value="PurM N-terminal domain-like"/>
    <property type="match status" value="1"/>
</dbReference>
<evidence type="ECO:0000256" key="5">
    <source>
        <dbReference type="ARBA" id="ARBA00022598"/>
    </source>
</evidence>
<keyword evidence="9 13" id="KW-0658">Purine biosynthesis</keyword>
<keyword evidence="8 13" id="KW-0547">Nucleotide-binding</keyword>
<evidence type="ECO:0000256" key="6">
    <source>
        <dbReference type="ARBA" id="ARBA00022676"/>
    </source>
</evidence>
<dbReference type="GO" id="GO:0006189">
    <property type="term" value="P:'de novo' IMP biosynthetic process"/>
    <property type="evidence" value="ECO:0007669"/>
    <property type="project" value="UniProtKB-UniRule"/>
</dbReference>
<dbReference type="InterPro" id="IPR036676">
    <property type="entry name" value="PurM-like_C_sf"/>
</dbReference>
<keyword evidence="14" id="KW-0411">Iron-sulfur</keyword>
<dbReference type="HAMAP" id="MF_01931">
    <property type="entry name" value="PurF"/>
    <property type="match status" value="1"/>
</dbReference>
<keyword evidence="11 14" id="KW-0315">Glutamine amidotransferase</keyword>
<evidence type="ECO:0000256" key="9">
    <source>
        <dbReference type="ARBA" id="ARBA00022755"/>
    </source>
</evidence>
<dbReference type="AlphaFoldDB" id="A0A9X2HET1"/>
<evidence type="ECO:0000313" key="17">
    <source>
        <dbReference type="EMBL" id="MCP3425477.1"/>
    </source>
</evidence>
<comment type="catalytic activity">
    <reaction evidence="12 13">
        <text>2-formamido-N(1)-(5-O-phospho-beta-D-ribosyl)acetamidine + ATP = 5-amino-1-(5-phospho-beta-D-ribosyl)imidazole + ADP + phosphate + H(+)</text>
        <dbReference type="Rhea" id="RHEA:23032"/>
        <dbReference type="ChEBI" id="CHEBI:15378"/>
        <dbReference type="ChEBI" id="CHEBI:30616"/>
        <dbReference type="ChEBI" id="CHEBI:43474"/>
        <dbReference type="ChEBI" id="CHEBI:137981"/>
        <dbReference type="ChEBI" id="CHEBI:147287"/>
        <dbReference type="ChEBI" id="CHEBI:456216"/>
        <dbReference type="EC" id="6.3.3.1"/>
    </reaction>
</comment>
<feature type="binding site" evidence="14">
    <location>
        <position position="461"/>
    </location>
    <ligand>
        <name>[4Fe-4S] cluster</name>
        <dbReference type="ChEBI" id="CHEBI:49883"/>
    </ligand>
</feature>
<dbReference type="InterPro" id="IPR000836">
    <property type="entry name" value="PRTase_dom"/>
</dbReference>
<dbReference type="InterPro" id="IPR005854">
    <property type="entry name" value="PurF"/>
</dbReference>
<feature type="binding site" evidence="14">
    <location>
        <position position="464"/>
    </location>
    <ligand>
        <name>[4Fe-4S] cluster</name>
        <dbReference type="ChEBI" id="CHEBI:49883"/>
    </ligand>
</feature>
<feature type="domain" description="Glutamine amidotransferase type-2" evidence="16">
    <location>
        <begin position="23"/>
        <end position="249"/>
    </location>
</feature>
<feature type="active site" description="Nucleophile" evidence="14">
    <location>
        <position position="23"/>
    </location>
</feature>
<dbReference type="NCBIfam" id="TIGR01134">
    <property type="entry name" value="purF"/>
    <property type="match status" value="1"/>
</dbReference>
<reference evidence="17" key="1">
    <citation type="submission" date="2022-06" db="EMBL/GenBank/DDBJ databases">
        <title>Rothia sp. isolated from sandalwood seedling.</title>
        <authorList>
            <person name="Tuikhar N."/>
            <person name="Kirdat K."/>
            <person name="Thorat V."/>
            <person name="Swetha P."/>
            <person name="Padma S."/>
            <person name="Sundararaj R."/>
            <person name="Yadav A."/>
        </authorList>
    </citation>
    <scope>NUCLEOTIDE SEQUENCE</scope>
    <source>
        <strain evidence="17">AR01</strain>
    </source>
</reference>
<evidence type="ECO:0000313" key="18">
    <source>
        <dbReference type="Proteomes" id="UP001139502"/>
    </source>
</evidence>
<comment type="cofactor">
    <cofactor evidence="14">
        <name>[4Fe-4S] cluster</name>
        <dbReference type="ChEBI" id="CHEBI:49883"/>
    </cofactor>
    <text evidence="14">Binds 1 [4Fe-4S] cluster per subunit.</text>
</comment>
<evidence type="ECO:0000259" key="16">
    <source>
        <dbReference type="PROSITE" id="PS51278"/>
    </source>
</evidence>
<dbReference type="Pfam" id="PF00586">
    <property type="entry name" value="AIRS"/>
    <property type="match status" value="1"/>
</dbReference>
<keyword evidence="14" id="KW-0004">4Fe-4S</keyword>
<dbReference type="Gene3D" id="3.60.20.10">
    <property type="entry name" value="Glutamine Phosphoribosylpyrophosphate, subunit 1, domain 1"/>
    <property type="match status" value="1"/>
</dbReference>
<evidence type="ECO:0000256" key="4">
    <source>
        <dbReference type="ARBA" id="ARBA00010280"/>
    </source>
</evidence>
<comment type="pathway">
    <text evidence="2 14">Purine metabolism; IMP biosynthesis via de novo pathway; N(1)-(5-phospho-D-ribosyl)glycinamide from 5-phospho-alpha-D-ribose 1-diphosphate: step 1/2.</text>
</comment>
<dbReference type="CDD" id="cd02196">
    <property type="entry name" value="PurM"/>
    <property type="match status" value="1"/>
</dbReference>
<dbReference type="EMBL" id="JANAFB010000009">
    <property type="protein sequence ID" value="MCP3425477.1"/>
    <property type="molecule type" value="Genomic_DNA"/>
</dbReference>
<comment type="catalytic activity">
    <reaction evidence="14">
        <text>5-phospho-beta-D-ribosylamine + L-glutamate + diphosphate = 5-phospho-alpha-D-ribose 1-diphosphate + L-glutamine + H2O</text>
        <dbReference type="Rhea" id="RHEA:14905"/>
        <dbReference type="ChEBI" id="CHEBI:15377"/>
        <dbReference type="ChEBI" id="CHEBI:29985"/>
        <dbReference type="ChEBI" id="CHEBI:33019"/>
        <dbReference type="ChEBI" id="CHEBI:58017"/>
        <dbReference type="ChEBI" id="CHEBI:58359"/>
        <dbReference type="ChEBI" id="CHEBI:58681"/>
        <dbReference type="EC" id="2.4.2.14"/>
    </reaction>
</comment>
<keyword evidence="18" id="KW-1185">Reference proteome</keyword>
<dbReference type="Gene3D" id="3.40.50.2020">
    <property type="match status" value="1"/>
</dbReference>
<evidence type="ECO:0000256" key="8">
    <source>
        <dbReference type="ARBA" id="ARBA00022741"/>
    </source>
</evidence>
<feature type="compositionally biased region" description="Low complexity" evidence="15">
    <location>
        <begin position="506"/>
        <end position="515"/>
    </location>
</feature>
<dbReference type="GO" id="GO:0004641">
    <property type="term" value="F:phosphoribosylformylglycinamidine cyclo-ligase activity"/>
    <property type="evidence" value="ECO:0007669"/>
    <property type="project" value="UniProtKB-UniRule"/>
</dbReference>
<dbReference type="Proteomes" id="UP001139502">
    <property type="component" value="Unassembled WGS sequence"/>
</dbReference>
<feature type="binding site" evidence="14">
    <location>
        <position position="264"/>
    </location>
    <ligand>
        <name>[4Fe-4S] cluster</name>
        <dbReference type="ChEBI" id="CHEBI:49883"/>
    </ligand>
</feature>
<evidence type="ECO:0000256" key="1">
    <source>
        <dbReference type="ARBA" id="ARBA00004686"/>
    </source>
</evidence>
<evidence type="ECO:0000256" key="2">
    <source>
        <dbReference type="ARBA" id="ARBA00005209"/>
    </source>
</evidence>
<dbReference type="SUPFAM" id="SSF56042">
    <property type="entry name" value="PurM C-terminal domain-like"/>
    <property type="match status" value="1"/>
</dbReference>
<dbReference type="EC" id="2.4.2.14" evidence="14"/>
<feature type="binding site" evidence="14">
    <location>
        <position position="373"/>
    </location>
    <ligand>
        <name>Mg(2+)</name>
        <dbReference type="ChEBI" id="CHEBI:18420"/>
    </ligand>
</feature>
<dbReference type="NCBIfam" id="TIGR00878">
    <property type="entry name" value="purM"/>
    <property type="match status" value="1"/>
</dbReference>
<feature type="region of interest" description="Disordered" evidence="15">
    <location>
        <begin position="489"/>
        <end position="646"/>
    </location>
</feature>
<keyword evidence="14" id="KW-0479">Metal-binding</keyword>
<keyword evidence="13" id="KW-0963">Cytoplasm</keyword>
<keyword evidence="14" id="KW-0460">Magnesium</keyword>
<evidence type="ECO:0000256" key="10">
    <source>
        <dbReference type="ARBA" id="ARBA00022840"/>
    </source>
</evidence>
<dbReference type="CDD" id="cd00715">
    <property type="entry name" value="GPATase_N"/>
    <property type="match status" value="1"/>
</dbReference>
<comment type="pathway">
    <text evidence="1 13">Purine metabolism; IMP biosynthesis via de novo pathway; 5-amino-1-(5-phospho-D-ribosyl)imidazole from N(2)-formyl-N(1)-(5-phospho-D-ribosyl)glycinamide: step 2/2.</text>
</comment>
<feature type="binding site" evidence="14">
    <location>
        <position position="410"/>
    </location>
    <ligand>
        <name>[4Fe-4S] cluster</name>
        <dbReference type="ChEBI" id="CHEBI:49883"/>
    </ligand>
</feature>
<evidence type="ECO:0000256" key="13">
    <source>
        <dbReference type="HAMAP-Rule" id="MF_00741"/>
    </source>
</evidence>
<keyword evidence="10 13" id="KW-0067">ATP-binding</keyword>
<evidence type="ECO:0000256" key="12">
    <source>
        <dbReference type="ARBA" id="ARBA00049057"/>
    </source>
</evidence>
<dbReference type="HAMAP" id="MF_00741">
    <property type="entry name" value="AIRS"/>
    <property type="match status" value="1"/>
</dbReference>
<keyword evidence="5 13" id="KW-0436">Ligase</keyword>
<dbReference type="GO" id="GO:0051539">
    <property type="term" value="F:4 iron, 4 sulfur cluster binding"/>
    <property type="evidence" value="ECO:0007669"/>
    <property type="project" value="UniProtKB-KW"/>
</dbReference>
<dbReference type="PANTHER" id="PTHR11907">
    <property type="entry name" value="AMIDOPHOSPHORIBOSYLTRANSFERASE"/>
    <property type="match status" value="1"/>
</dbReference>
<evidence type="ECO:0000256" key="3">
    <source>
        <dbReference type="ARBA" id="ARBA00010138"/>
    </source>
</evidence>
<comment type="similarity">
    <text evidence="3 14">In the C-terminal section; belongs to the purine/pyrimidine phosphoribosyltransferase family.</text>
</comment>
<comment type="function">
    <text evidence="14">Catalyzes the formation of phosphoribosylamine from phosphoribosylpyrophosphate (PRPP) and glutamine.</text>
</comment>
<protein>
    <recommendedName>
        <fullName evidence="13 14">Multifunctional fusion protein</fullName>
    </recommendedName>
    <domain>
        <recommendedName>
            <fullName evidence="13">Phosphoribosylformylglycinamidine cyclo-ligase</fullName>
            <ecNumber evidence="13">6.3.3.1</ecNumber>
        </recommendedName>
        <alternativeName>
            <fullName evidence="13">AIR synthase</fullName>
        </alternativeName>
        <alternativeName>
            <fullName evidence="13">AIRS</fullName>
        </alternativeName>
        <alternativeName>
            <fullName evidence="13">Phosphoribosyl-aminoimidazole synthetase</fullName>
        </alternativeName>
    </domain>
    <domain>
        <recommendedName>
            <fullName evidence="14">Amidophosphoribosyltransferase</fullName>
            <shortName evidence="14">ATase</shortName>
            <ecNumber evidence="14">2.4.2.14</ecNumber>
        </recommendedName>
        <alternativeName>
            <fullName evidence="14">Glutamine phosphoribosylpyrophosphate amidotransferase</fullName>
            <shortName evidence="14">GPATase</shortName>
        </alternativeName>
    </domain>
</protein>
<dbReference type="Gene3D" id="3.90.650.10">
    <property type="entry name" value="PurM-like C-terminal domain"/>
    <property type="match status" value="1"/>
</dbReference>
<evidence type="ECO:0000256" key="11">
    <source>
        <dbReference type="ARBA" id="ARBA00022962"/>
    </source>
</evidence>
<dbReference type="InterPro" id="IPR010918">
    <property type="entry name" value="PurM-like_C_dom"/>
</dbReference>
<keyword evidence="7 14" id="KW-0808">Transferase</keyword>
<dbReference type="InterPro" id="IPR035584">
    <property type="entry name" value="PurF_N"/>
</dbReference>
<dbReference type="FunFam" id="3.30.1330.10:FF:000001">
    <property type="entry name" value="Phosphoribosylformylglycinamidine cyclo-ligase"/>
    <property type="match status" value="1"/>
</dbReference>
<comment type="similarity">
    <text evidence="4 13">Belongs to the AIR synthase family.</text>
</comment>
<dbReference type="Pfam" id="PF02769">
    <property type="entry name" value="AIRS_C"/>
    <property type="match status" value="1"/>
</dbReference>
<keyword evidence="6 14" id="KW-0328">Glycosyltransferase</keyword>